<accession>A0ABM9YCL5</accession>
<dbReference type="InterPro" id="IPR013785">
    <property type="entry name" value="Aldolase_TIM"/>
</dbReference>
<keyword evidence="1" id="KW-0464">Manganese</keyword>
<name>A0ABM9YCL5_YERMW</name>
<dbReference type="EMBL" id="AALD02000006">
    <property type="protein sequence ID" value="EEQ11676.1"/>
    <property type="molecule type" value="Genomic_DNA"/>
</dbReference>
<evidence type="ECO:0000259" key="2">
    <source>
        <dbReference type="PROSITE" id="PS50991"/>
    </source>
</evidence>
<dbReference type="Gene3D" id="3.20.20.70">
    <property type="entry name" value="Aldolase class I"/>
    <property type="match status" value="1"/>
</dbReference>
<sequence>MAALTFPEKHQPRYSGFNLDGMLDETLREGAERCPFSVPTRHKIPLVSKILDTGIRDIVYGSGPNDPTHLIDVIYELHSHGKLPPETQFSFIMLLNCHDPIMPQLKNYPEELKKYLTISFGMISYQSGKKLFERTVEILRVWGFDRFRVSLLNNFSAGIDEASYEKITAEIARSLAMEIETVRINDSLGTIYPEDMAILAANLRNHYPNMNFSLHAHNDRGLGLQNALSSLYHGFNIIEGGFAGTGNRSGLPAIEILDLIFRERNITINGELLDQVNVIDAVKMTEKTFLSLPDLYRPVSGHIVHQENMGVANIPSFLGASSGIPYFLNSTGMHDATVQKILLDEGLADAANNPIMIQNIKARLDEILATAYTKKQAAFEQMRNDLVQFYGSDVLYAARVGQYVRELLK</sequence>
<feature type="domain" description="Pyruvate carboxyltransferase" evidence="2">
    <location>
        <begin position="20"/>
        <end position="277"/>
    </location>
</feature>
<proteinExistence type="predicted"/>
<evidence type="ECO:0000313" key="4">
    <source>
        <dbReference type="Proteomes" id="UP000003027"/>
    </source>
</evidence>
<dbReference type="SUPFAM" id="SSF51569">
    <property type="entry name" value="Aldolase"/>
    <property type="match status" value="1"/>
</dbReference>
<dbReference type="InterPro" id="IPR050073">
    <property type="entry name" value="2-IPM_HCS-like"/>
</dbReference>
<dbReference type="GeneID" id="57916717"/>
<dbReference type="Proteomes" id="UP000003027">
    <property type="component" value="Unassembled WGS sequence"/>
</dbReference>
<comment type="caution">
    <text evidence="3">The sequence shown here is derived from an EMBL/GenBank/DDBJ whole genome shotgun (WGS) entry which is preliminary data.</text>
</comment>
<dbReference type="InterPro" id="IPR000891">
    <property type="entry name" value="PYR_CT"/>
</dbReference>
<protein>
    <submittedName>
        <fullName evidence="3">Isopropylmalate/homocitrate/citramalate synthase</fullName>
    </submittedName>
</protein>
<dbReference type="Pfam" id="PF00682">
    <property type="entry name" value="HMGL-like"/>
    <property type="match status" value="1"/>
</dbReference>
<evidence type="ECO:0000256" key="1">
    <source>
        <dbReference type="ARBA" id="ARBA00023211"/>
    </source>
</evidence>
<reference evidence="3" key="1">
    <citation type="submission" date="2008-12" db="EMBL/GenBank/DDBJ databases">
        <title>Annotation of the Yersinia mollaretii ATCC 43969 genome.</title>
        <authorList>
            <person name="Read T.D."/>
            <person name="Akmal A."/>
            <person name="Bishop-Lilly K."/>
            <person name="Chen P.E."/>
            <person name="Cook C."/>
            <person name="Kiley M.P."/>
            <person name="Lentz S."/>
            <person name="Mateczun A."/>
            <person name="Nagarajan N."/>
            <person name="Nolan N."/>
            <person name="Osborne B.I."/>
            <person name="Pop M."/>
            <person name="Sozhamannan S."/>
            <person name="Stewart A.C."/>
            <person name="Sulakvelidze A."/>
            <person name="Thomason B."/>
            <person name="Willner K."/>
            <person name="Zwick M.E."/>
        </authorList>
    </citation>
    <scope>NUCLEOTIDE SEQUENCE [LARGE SCALE GENOMIC DNA]</scope>
    <source>
        <strain evidence="3">ATCC 43969</strain>
    </source>
</reference>
<dbReference type="PANTHER" id="PTHR10277">
    <property type="entry name" value="HOMOCITRATE SYNTHASE-RELATED"/>
    <property type="match status" value="1"/>
</dbReference>
<keyword evidence="4" id="KW-1185">Reference proteome</keyword>
<dbReference type="PROSITE" id="PS50991">
    <property type="entry name" value="PYR_CT"/>
    <property type="match status" value="1"/>
</dbReference>
<dbReference type="RefSeq" id="WP_004874066.1">
    <property type="nucleotide sequence ID" value="NZ_AALD02000006.1"/>
</dbReference>
<dbReference type="PANTHER" id="PTHR10277:SF9">
    <property type="entry name" value="2-ISOPROPYLMALATE SYNTHASE 1, CHLOROPLASTIC-RELATED"/>
    <property type="match status" value="1"/>
</dbReference>
<organism evidence="3 4">
    <name type="scientific">Yersinia mollaretii (strain ATCC 43969 / DSM 18520 / CIP 103324 / CNY 7263 / WAIP 204)</name>
    <dbReference type="NCBI Taxonomy" id="349967"/>
    <lineage>
        <taxon>Bacteria</taxon>
        <taxon>Pseudomonadati</taxon>
        <taxon>Pseudomonadota</taxon>
        <taxon>Gammaproteobacteria</taxon>
        <taxon>Enterobacterales</taxon>
        <taxon>Yersiniaceae</taxon>
        <taxon>Yersinia</taxon>
    </lineage>
</organism>
<gene>
    <name evidence="3" type="ORF">ymoll0001_34330</name>
</gene>
<evidence type="ECO:0000313" key="3">
    <source>
        <dbReference type="EMBL" id="EEQ11676.1"/>
    </source>
</evidence>